<dbReference type="GO" id="GO:0051213">
    <property type="term" value="F:dioxygenase activity"/>
    <property type="evidence" value="ECO:0007669"/>
    <property type="project" value="UniProtKB-KW"/>
</dbReference>
<keyword evidence="2" id="KW-0223">Dioxygenase</keyword>
<evidence type="ECO:0000313" key="2">
    <source>
        <dbReference type="EMBL" id="SEK09685.1"/>
    </source>
</evidence>
<sequence length="138" mass="15065">MLALEVVQLPVADVDRALAFYTGQVGFALDVDYHPAAGFRIVQLTPPGSACSVQLVIAGTPDRVRNLYLVTTDLEAERERLIGRGVAVGDVRHKDPVESWTGGWSAGLDPQRRDYASFADFADPDGNSWTLQERGHRA</sequence>
<feature type="domain" description="VOC" evidence="1">
    <location>
        <begin position="3"/>
        <end position="134"/>
    </location>
</feature>
<reference evidence="3" key="1">
    <citation type="submission" date="2016-10" db="EMBL/GenBank/DDBJ databases">
        <authorList>
            <person name="Varghese N."/>
            <person name="Submissions S."/>
        </authorList>
    </citation>
    <scope>NUCLEOTIDE SEQUENCE [LARGE SCALE GENOMIC DNA]</scope>
    <source>
        <strain evidence="3">LMG 26031</strain>
    </source>
</reference>
<dbReference type="InterPro" id="IPR029068">
    <property type="entry name" value="Glyas_Bleomycin-R_OHBP_Dase"/>
</dbReference>
<accession>A0A1H7EGA9</accession>
<proteinExistence type="predicted"/>
<dbReference type="Gene3D" id="3.10.180.10">
    <property type="entry name" value="2,3-Dihydroxybiphenyl 1,2-Dioxygenase, domain 1"/>
    <property type="match status" value="1"/>
</dbReference>
<dbReference type="EMBL" id="FNYE01000045">
    <property type="protein sequence ID" value="SEK09685.1"/>
    <property type="molecule type" value="Genomic_DNA"/>
</dbReference>
<protein>
    <submittedName>
        <fullName evidence="2">Catechol 2,3-dioxygenase</fullName>
    </submittedName>
</protein>
<organism evidence="2 3">
    <name type="scientific">Paraburkholderia diazotrophica</name>
    <dbReference type="NCBI Taxonomy" id="667676"/>
    <lineage>
        <taxon>Bacteria</taxon>
        <taxon>Pseudomonadati</taxon>
        <taxon>Pseudomonadota</taxon>
        <taxon>Betaproteobacteria</taxon>
        <taxon>Burkholderiales</taxon>
        <taxon>Burkholderiaceae</taxon>
        <taxon>Paraburkholderia</taxon>
    </lineage>
</organism>
<dbReference type="STRING" id="667676.SAMN05192539_104541"/>
<dbReference type="PANTHER" id="PTHR36437:SF2">
    <property type="entry name" value="GLYOXALASE_BLEOMYCIN RESISTANCE PROTEIN_DIOXYGENASE"/>
    <property type="match status" value="1"/>
</dbReference>
<dbReference type="PANTHER" id="PTHR36437">
    <property type="entry name" value="GLYOXALASE/BLEOMYCIN RESISTANCE PROTEIN/DIOXYGENASE"/>
    <property type="match status" value="1"/>
</dbReference>
<evidence type="ECO:0000259" key="1">
    <source>
        <dbReference type="PROSITE" id="PS51819"/>
    </source>
</evidence>
<keyword evidence="2" id="KW-0560">Oxidoreductase</keyword>
<dbReference type="InterPro" id="IPR037523">
    <property type="entry name" value="VOC_core"/>
</dbReference>
<evidence type="ECO:0000313" key="3">
    <source>
        <dbReference type="Proteomes" id="UP000198866"/>
    </source>
</evidence>
<dbReference type="AlphaFoldDB" id="A0A1H7EGA9"/>
<dbReference type="OrthoDB" id="9794917at2"/>
<dbReference type="Pfam" id="PF00903">
    <property type="entry name" value="Glyoxalase"/>
    <property type="match status" value="1"/>
</dbReference>
<dbReference type="SUPFAM" id="SSF54593">
    <property type="entry name" value="Glyoxalase/Bleomycin resistance protein/Dihydroxybiphenyl dioxygenase"/>
    <property type="match status" value="1"/>
</dbReference>
<keyword evidence="3" id="KW-1185">Reference proteome</keyword>
<dbReference type="InterPro" id="IPR004360">
    <property type="entry name" value="Glyas_Fos-R_dOase_dom"/>
</dbReference>
<dbReference type="PROSITE" id="PS51819">
    <property type="entry name" value="VOC"/>
    <property type="match status" value="1"/>
</dbReference>
<dbReference type="RefSeq" id="WP_090873297.1">
    <property type="nucleotide sequence ID" value="NZ_FNYE01000045.1"/>
</dbReference>
<gene>
    <name evidence="2" type="ORF">SAMN05192539_104541</name>
</gene>
<name>A0A1H7EGA9_9BURK</name>
<dbReference type="Proteomes" id="UP000198866">
    <property type="component" value="Unassembled WGS sequence"/>
</dbReference>